<protein>
    <submittedName>
        <fullName evidence="1">Nucleotidyltransferase domain-containing protein</fullName>
    </submittedName>
</protein>
<comment type="caution">
    <text evidence="1">The sequence shown here is derived from an EMBL/GenBank/DDBJ whole genome shotgun (WGS) entry which is preliminary data.</text>
</comment>
<dbReference type="PIRSF" id="PIRSF020217">
    <property type="entry name" value="UCP020217"/>
    <property type="match status" value="1"/>
</dbReference>
<dbReference type="Gene3D" id="3.30.460.10">
    <property type="entry name" value="Beta Polymerase, domain 2"/>
    <property type="match status" value="1"/>
</dbReference>
<dbReference type="InterPro" id="IPR043519">
    <property type="entry name" value="NT_sf"/>
</dbReference>
<accession>A0A519BDG5</accession>
<evidence type="ECO:0000313" key="1">
    <source>
        <dbReference type="EMBL" id="RZD15306.1"/>
    </source>
</evidence>
<gene>
    <name evidence="1" type="ORF">EVJ47_03275</name>
</gene>
<reference evidence="1 2" key="1">
    <citation type="submission" date="2019-01" db="EMBL/GenBank/DDBJ databases">
        <title>Insights into ecological role of a new deltaproteobacterial order Candidatus Sinidesulfobacterales (Sva0485) by metagenomics and metatranscriptomics.</title>
        <authorList>
            <person name="Tan S."/>
            <person name="Liu J."/>
            <person name="Fang Y."/>
            <person name="Hedlund B.P."/>
            <person name="Lian Z.H."/>
            <person name="Huang L.Y."/>
            <person name="Li J.T."/>
            <person name="Huang L.N."/>
            <person name="Li W.J."/>
            <person name="Jiang H.C."/>
            <person name="Dong H.L."/>
            <person name="Shu W.S."/>
        </authorList>
    </citation>
    <scope>NUCLEOTIDE SEQUENCE [LARGE SCALE GENOMIC DNA]</scope>
    <source>
        <strain evidence="1">AP3</strain>
    </source>
</reference>
<dbReference type="AlphaFoldDB" id="A0A519BDG5"/>
<dbReference type="EMBL" id="SGBD01000001">
    <property type="protein sequence ID" value="RZD15306.1"/>
    <property type="molecule type" value="Genomic_DNA"/>
</dbReference>
<proteinExistence type="predicted"/>
<dbReference type="SUPFAM" id="SSF81301">
    <property type="entry name" value="Nucleotidyltransferase"/>
    <property type="match status" value="1"/>
</dbReference>
<sequence length="119" mass="13808">MIDKYFSTHIRDEAIKRKKLEMERLRQSLLKNAVTAIAELRRTVSFKDAFIFGSLTKPFKFGINSDIDIAFSGLKDRDFFKAASFISSEIGREVDVIQLEGFRFAEKIKKEGIKWKPEI</sequence>
<dbReference type="CDD" id="cd05403">
    <property type="entry name" value="NT_KNTase_like"/>
    <property type="match status" value="1"/>
</dbReference>
<dbReference type="GO" id="GO:0016740">
    <property type="term" value="F:transferase activity"/>
    <property type="evidence" value="ECO:0007669"/>
    <property type="project" value="UniProtKB-KW"/>
</dbReference>
<name>A0A519BDG5_9DELT</name>
<evidence type="ECO:0000313" key="2">
    <source>
        <dbReference type="Proteomes" id="UP000320813"/>
    </source>
</evidence>
<dbReference type="Proteomes" id="UP000320813">
    <property type="component" value="Unassembled WGS sequence"/>
</dbReference>
<organism evidence="1 2">
    <name type="scientific">Candidatus Acidulodesulfobacterium ferriphilum</name>
    <dbReference type="NCBI Taxonomy" id="2597223"/>
    <lineage>
        <taxon>Bacteria</taxon>
        <taxon>Deltaproteobacteria</taxon>
        <taxon>Candidatus Acidulodesulfobacterales</taxon>
        <taxon>Candidatus Acidulodesulfobacterium</taxon>
    </lineage>
</organism>
<dbReference type="InterPro" id="IPR024700">
    <property type="entry name" value="UCP020217"/>
</dbReference>
<keyword evidence="1" id="KW-0808">Transferase</keyword>